<keyword evidence="2" id="KW-0808">Transferase</keyword>
<dbReference type="PANTHER" id="PTHR33116">
    <property type="entry name" value="REVERSE TRANSCRIPTASE ZINC-BINDING DOMAIN-CONTAINING PROTEIN-RELATED-RELATED"/>
    <property type="match status" value="1"/>
</dbReference>
<dbReference type="InParanoid" id="A0A200R318"/>
<evidence type="ECO:0000313" key="3">
    <source>
        <dbReference type="Proteomes" id="UP000195402"/>
    </source>
</evidence>
<keyword evidence="3" id="KW-1185">Reference proteome</keyword>
<gene>
    <name evidence="2" type="ORF">BVC80_7879g4</name>
</gene>
<dbReference type="AlphaFoldDB" id="A0A200R318"/>
<organism evidence="2 3">
    <name type="scientific">Macleaya cordata</name>
    <name type="common">Five-seeded plume-poppy</name>
    <name type="synonym">Bocconia cordata</name>
    <dbReference type="NCBI Taxonomy" id="56857"/>
    <lineage>
        <taxon>Eukaryota</taxon>
        <taxon>Viridiplantae</taxon>
        <taxon>Streptophyta</taxon>
        <taxon>Embryophyta</taxon>
        <taxon>Tracheophyta</taxon>
        <taxon>Spermatophyta</taxon>
        <taxon>Magnoliopsida</taxon>
        <taxon>Ranunculales</taxon>
        <taxon>Papaveraceae</taxon>
        <taxon>Papaveroideae</taxon>
        <taxon>Macleaya</taxon>
    </lineage>
</organism>
<keyword evidence="2" id="KW-0695">RNA-directed DNA polymerase</keyword>
<dbReference type="InterPro" id="IPR026960">
    <property type="entry name" value="RVT-Znf"/>
</dbReference>
<dbReference type="Proteomes" id="UP000195402">
    <property type="component" value="Unassembled WGS sequence"/>
</dbReference>
<dbReference type="STRING" id="56857.A0A200R318"/>
<feature type="domain" description="Reverse transcriptase zinc-binding" evidence="1">
    <location>
        <begin position="31"/>
        <end position="116"/>
    </location>
</feature>
<accession>A0A200R318</accession>
<dbReference type="PANTHER" id="PTHR33116:SF78">
    <property type="entry name" value="OS12G0587133 PROTEIN"/>
    <property type="match status" value="1"/>
</dbReference>
<dbReference type="GO" id="GO:0003964">
    <property type="term" value="F:RNA-directed DNA polymerase activity"/>
    <property type="evidence" value="ECO:0007669"/>
    <property type="project" value="UniProtKB-KW"/>
</dbReference>
<protein>
    <submittedName>
        <fullName evidence="2">Reverse transcriptase zinc-binding domain</fullName>
    </submittedName>
</protein>
<evidence type="ECO:0000313" key="2">
    <source>
        <dbReference type="EMBL" id="OVA17114.1"/>
    </source>
</evidence>
<proteinExistence type="predicted"/>
<comment type="caution">
    <text evidence="2">The sequence shown here is derived from an EMBL/GenBank/DDBJ whole genome shotgun (WGS) entry which is preliminary data.</text>
</comment>
<keyword evidence="2" id="KW-0548">Nucleotidyltransferase</keyword>
<name>A0A200R318_MACCD</name>
<dbReference type="Pfam" id="PF13966">
    <property type="entry name" value="zf-RVT"/>
    <property type="match status" value="1"/>
</dbReference>
<sequence>MLAEMLHKITSPPIINQQEDSIIWPHDKKGFSVKSMYEFLTAGSIPNHYLKSFIWNPHIPPKICFFSWEASLNKILTLDNLKKRGHQLPNCCYMCSNHEESPSHLLLQCPYARTIWFEIMPLSSWCWTTPRDLLHLAYCWSRPGLSTTGKHIWQFIPAAIIWSIWTERNARAFEGKAKPTNRMVIEIKYMICFWAKHSSTDFHYTTAQSILNWDSLFL</sequence>
<dbReference type="OrthoDB" id="1937542at2759"/>
<reference evidence="2 3" key="1">
    <citation type="journal article" date="2017" name="Mol. Plant">
        <title>The Genome of Medicinal Plant Macleaya cordata Provides New Insights into Benzylisoquinoline Alkaloids Metabolism.</title>
        <authorList>
            <person name="Liu X."/>
            <person name="Liu Y."/>
            <person name="Huang P."/>
            <person name="Ma Y."/>
            <person name="Qing Z."/>
            <person name="Tang Q."/>
            <person name="Cao H."/>
            <person name="Cheng P."/>
            <person name="Zheng Y."/>
            <person name="Yuan Z."/>
            <person name="Zhou Y."/>
            <person name="Liu J."/>
            <person name="Tang Z."/>
            <person name="Zhuo Y."/>
            <person name="Zhang Y."/>
            <person name="Yu L."/>
            <person name="Huang J."/>
            <person name="Yang P."/>
            <person name="Peng Q."/>
            <person name="Zhang J."/>
            <person name="Jiang W."/>
            <person name="Zhang Z."/>
            <person name="Lin K."/>
            <person name="Ro D.K."/>
            <person name="Chen X."/>
            <person name="Xiong X."/>
            <person name="Shang Y."/>
            <person name="Huang S."/>
            <person name="Zeng J."/>
        </authorList>
    </citation>
    <scope>NUCLEOTIDE SEQUENCE [LARGE SCALE GENOMIC DNA]</scope>
    <source>
        <strain evidence="3">cv. BLH2017</strain>
        <tissue evidence="2">Root</tissue>
    </source>
</reference>
<dbReference type="OMA" id="YARTIWF"/>
<dbReference type="EMBL" id="MVGT01000453">
    <property type="protein sequence ID" value="OVA17114.1"/>
    <property type="molecule type" value="Genomic_DNA"/>
</dbReference>
<evidence type="ECO:0000259" key="1">
    <source>
        <dbReference type="Pfam" id="PF13966"/>
    </source>
</evidence>